<evidence type="ECO:0000259" key="5">
    <source>
        <dbReference type="Pfam" id="PF21238"/>
    </source>
</evidence>
<dbReference type="GO" id="GO:0031119">
    <property type="term" value="P:tRNA pseudouridine synthesis"/>
    <property type="evidence" value="ECO:0007669"/>
    <property type="project" value="TreeGrafter"/>
</dbReference>
<evidence type="ECO:0000313" key="6">
    <source>
        <dbReference type="EMBL" id="QDU84587.1"/>
    </source>
</evidence>
<evidence type="ECO:0000256" key="3">
    <source>
        <dbReference type="ARBA" id="ARBA00022694"/>
    </source>
</evidence>
<organism evidence="6 7">
    <name type="scientific">Rohdeia mirabilis</name>
    <dbReference type="NCBI Taxonomy" id="2528008"/>
    <lineage>
        <taxon>Bacteria</taxon>
        <taxon>Pseudomonadati</taxon>
        <taxon>Planctomycetota</taxon>
        <taxon>Planctomycetia</taxon>
        <taxon>Planctomycetia incertae sedis</taxon>
        <taxon>Rohdeia</taxon>
    </lineage>
</organism>
<gene>
    <name evidence="6" type="ORF">Pla163_16980</name>
</gene>
<dbReference type="InterPro" id="IPR039894">
    <property type="entry name" value="Pus10-like"/>
</dbReference>
<evidence type="ECO:0000256" key="2">
    <source>
        <dbReference type="ARBA" id="ARBA00012787"/>
    </source>
</evidence>
<sequence>MNSAPKAKVFLEGRYRKLTRDLPQTILYCPECKGHPRRKRNCERCEGFGTLAKDSVQQLVAWVVGKAFGTRKNKFHGSGREDVDVRMLGSGRPFVLELESPKVLDVDLAELEAEVNRRNEGRLEVVGLHHSEKARVAYLKETPHAKRYGALVECDEPVDPAAFEALLGERRTIAQRTPQRVAHRRADLERERWIELEAARPCNASREPVEGPSRMFEVELSTQHGTYVKEVLSGEDGATRPSLSGLLGVPCRCVELDVLDILGEEGTPEVVRQRPPEFGAGL</sequence>
<dbReference type="FunFam" id="3.30.70.2510:FF:000001">
    <property type="entry name" value="tRNA pseudouridine synthase Pus10"/>
    <property type="match status" value="1"/>
</dbReference>
<dbReference type="AlphaFoldDB" id="A0A518CZE7"/>
<dbReference type="SUPFAM" id="SSF55120">
    <property type="entry name" value="Pseudouridine synthase"/>
    <property type="match status" value="1"/>
</dbReference>
<comment type="similarity">
    <text evidence="1">Belongs to the pseudouridine synthase Pus10 family.</text>
</comment>
<evidence type="ECO:0000256" key="4">
    <source>
        <dbReference type="ARBA" id="ARBA00023235"/>
    </source>
</evidence>
<dbReference type="PANTHER" id="PTHR21568:SF0">
    <property type="entry name" value="TRNA PSEUDOURIDINE SYNTHASE PUS10"/>
    <property type="match status" value="1"/>
</dbReference>
<dbReference type="PANTHER" id="PTHR21568">
    <property type="entry name" value="TRNA PSEUDOURIDINE SYNTHASE PUS10"/>
    <property type="match status" value="1"/>
</dbReference>
<keyword evidence="4" id="KW-0413">Isomerase</keyword>
<dbReference type="InterPro" id="IPR048741">
    <property type="entry name" value="Pus10-like_C"/>
</dbReference>
<protein>
    <recommendedName>
        <fullName evidence="2">tRNA pseudouridine(55) synthase</fullName>
        <ecNumber evidence="2">5.4.99.25</ecNumber>
    </recommendedName>
</protein>
<dbReference type="Gene3D" id="3.30.70.2510">
    <property type="match status" value="1"/>
</dbReference>
<evidence type="ECO:0000256" key="1">
    <source>
        <dbReference type="ARBA" id="ARBA00009652"/>
    </source>
</evidence>
<dbReference type="EC" id="5.4.99.25" evidence="2"/>
<dbReference type="Pfam" id="PF21238">
    <property type="entry name" value="Pus10_C"/>
    <property type="match status" value="1"/>
</dbReference>
<dbReference type="EMBL" id="CP036290">
    <property type="protein sequence ID" value="QDU84587.1"/>
    <property type="molecule type" value="Genomic_DNA"/>
</dbReference>
<keyword evidence="3" id="KW-0819">tRNA processing</keyword>
<reference evidence="6 7" key="1">
    <citation type="submission" date="2019-02" db="EMBL/GenBank/DDBJ databases">
        <title>Deep-cultivation of Planctomycetes and their phenomic and genomic characterization uncovers novel biology.</title>
        <authorList>
            <person name="Wiegand S."/>
            <person name="Jogler M."/>
            <person name="Boedeker C."/>
            <person name="Pinto D."/>
            <person name="Vollmers J."/>
            <person name="Rivas-Marin E."/>
            <person name="Kohn T."/>
            <person name="Peeters S.H."/>
            <person name="Heuer A."/>
            <person name="Rast P."/>
            <person name="Oberbeckmann S."/>
            <person name="Bunk B."/>
            <person name="Jeske O."/>
            <person name="Meyerdierks A."/>
            <person name="Storesund J.E."/>
            <person name="Kallscheuer N."/>
            <person name="Luecker S."/>
            <person name="Lage O.M."/>
            <person name="Pohl T."/>
            <person name="Merkel B.J."/>
            <person name="Hornburger P."/>
            <person name="Mueller R.-W."/>
            <person name="Bruemmer F."/>
            <person name="Labrenz M."/>
            <person name="Spormann A.M."/>
            <person name="Op den Camp H."/>
            <person name="Overmann J."/>
            <person name="Amann R."/>
            <person name="Jetten M.S.M."/>
            <person name="Mascher T."/>
            <person name="Medema M.H."/>
            <person name="Devos D.P."/>
            <person name="Kaster A.-K."/>
            <person name="Ovreas L."/>
            <person name="Rohde M."/>
            <person name="Galperin M.Y."/>
            <person name="Jogler C."/>
        </authorList>
    </citation>
    <scope>NUCLEOTIDE SEQUENCE [LARGE SCALE GENOMIC DNA]</scope>
    <source>
        <strain evidence="6 7">Pla163</strain>
    </source>
</reference>
<dbReference type="Gene3D" id="3.30.70.3190">
    <property type="match status" value="1"/>
</dbReference>
<feature type="domain" description="Pus10-like C-terminal" evidence="5">
    <location>
        <begin position="10"/>
        <end position="261"/>
    </location>
</feature>
<dbReference type="RefSeq" id="WP_419186459.1">
    <property type="nucleotide sequence ID" value="NZ_CP036290.1"/>
</dbReference>
<accession>A0A518CZE7</accession>
<evidence type="ECO:0000313" key="7">
    <source>
        <dbReference type="Proteomes" id="UP000319342"/>
    </source>
</evidence>
<keyword evidence="7" id="KW-1185">Reference proteome</keyword>
<dbReference type="InterPro" id="IPR020103">
    <property type="entry name" value="PsdUridine_synth_cat_dom_sf"/>
</dbReference>
<dbReference type="GO" id="GO:0003723">
    <property type="term" value="F:RNA binding"/>
    <property type="evidence" value="ECO:0007669"/>
    <property type="project" value="InterPro"/>
</dbReference>
<proteinExistence type="inferred from homology"/>
<dbReference type="Proteomes" id="UP000319342">
    <property type="component" value="Chromosome"/>
</dbReference>
<name>A0A518CZE7_9BACT</name>
<dbReference type="GO" id="GO:0160148">
    <property type="term" value="F:tRNA pseudouridine(55) synthase activity"/>
    <property type="evidence" value="ECO:0007669"/>
    <property type="project" value="UniProtKB-EC"/>
</dbReference>
<dbReference type="NCBIfam" id="TIGR01213">
    <property type="entry name" value="pseudo_Pus10arc"/>
    <property type="match status" value="1"/>
</dbReference>